<dbReference type="RefSeq" id="WP_214185980.1">
    <property type="nucleotide sequence ID" value="NZ_BSDS01000001.1"/>
</dbReference>
<dbReference type="AlphaFoldDB" id="A0A9W6LC33"/>
<accession>A0A9W6LC33</accession>
<dbReference type="EMBL" id="BSDS01000001">
    <property type="protein sequence ID" value="GLI37500.1"/>
    <property type="molecule type" value="Genomic_DNA"/>
</dbReference>
<evidence type="ECO:0000313" key="1">
    <source>
        <dbReference type="EMBL" id="GLI37500.1"/>
    </source>
</evidence>
<comment type="caution">
    <text evidence="1">The sequence shown here is derived from an EMBL/GenBank/DDBJ whole genome shotgun (WGS) entry which is preliminary data.</text>
</comment>
<dbReference type="Proteomes" id="UP001144352">
    <property type="component" value="Unassembled WGS sequence"/>
</dbReference>
<reference evidence="1" key="1">
    <citation type="submission" date="2022-12" db="EMBL/GenBank/DDBJ databases">
        <title>Reference genome sequencing for broad-spectrum identification of bacterial and archaeal isolates by mass spectrometry.</title>
        <authorList>
            <person name="Sekiguchi Y."/>
            <person name="Tourlousse D.M."/>
        </authorList>
    </citation>
    <scope>NUCLEOTIDE SEQUENCE</scope>
    <source>
        <strain evidence="1">H2</strain>
    </source>
</reference>
<keyword evidence="2" id="KW-1185">Reference proteome</keyword>
<organism evidence="1 2">
    <name type="scientific">Geobacter hydrogenophilus</name>
    <dbReference type="NCBI Taxonomy" id="40983"/>
    <lineage>
        <taxon>Bacteria</taxon>
        <taxon>Pseudomonadati</taxon>
        <taxon>Thermodesulfobacteriota</taxon>
        <taxon>Desulfuromonadia</taxon>
        <taxon>Geobacterales</taxon>
        <taxon>Geobacteraceae</taxon>
        <taxon>Geobacter</taxon>
    </lineage>
</organism>
<protein>
    <submittedName>
        <fullName evidence="1">Uncharacterized protein</fullName>
    </submittedName>
</protein>
<gene>
    <name evidence="1" type="ORF">GHYDROH2_10010</name>
</gene>
<evidence type="ECO:0000313" key="2">
    <source>
        <dbReference type="Proteomes" id="UP001144352"/>
    </source>
</evidence>
<sequence length="276" mass="30987">MTIQKFCSLFVLFICIGYADCSLSHAFDDILGEDLRDRIVFALTQEDLDKFLEAYYLEGADRNAATETIKAFYSELVKRKDANIKVIPLDNDYKPEVLAGNHRFRPNLEAVGFLSVEYTLENGGYYLNKQIIGEINGSYYVAGIIKEALPSELWNLAILSYSVELDSPNQITTRKYITKDSTIIVPLNAGFKGYCEFTSNGNIHRVEIQGDDKASNKYDGQHFQYCEVHNLTNKGVIKLTLKENSLVVFEQKSAERSLVFVAPTSTSRGPGYSPGP</sequence>
<name>A0A9W6LC33_9BACT</name>
<proteinExistence type="predicted"/>